<evidence type="ECO:0000313" key="3">
    <source>
        <dbReference type="Proteomes" id="UP001162131"/>
    </source>
</evidence>
<feature type="transmembrane region" description="Helical" evidence="1">
    <location>
        <begin position="44"/>
        <end position="62"/>
    </location>
</feature>
<dbReference type="Proteomes" id="UP001162131">
    <property type="component" value="Unassembled WGS sequence"/>
</dbReference>
<feature type="transmembrane region" description="Helical" evidence="1">
    <location>
        <begin position="169"/>
        <end position="189"/>
    </location>
</feature>
<proteinExistence type="predicted"/>
<sequence>MDNLENEIIEKHYEPIDTKLAVVYSLCIFQLISVVFLKNWRESIVRYYSAILVFVTSYYQFTSYAGNYYKYFIGFLFLLEGFLLLLSIKDLRFRKALSLKIPYVKLRVHIRTPNTIFSLFFSSVIIGISLFFDLEAFDSVQYQSTFLAYILSLYQFVAPLEESKTVYCFIHHALFTQIPMFISLLEVFINLQSFALFDRPDLAFICLSILVTHYFRLKPTVKQYKAKPPAIQNPKEEQFIDPVIQERPRKDGGIQGEPKLSVYMDNEGDLANEFYIENHKKITKVAKTNLKKIR</sequence>
<feature type="transmembrane region" description="Helical" evidence="1">
    <location>
        <begin position="140"/>
        <end position="157"/>
    </location>
</feature>
<evidence type="ECO:0000313" key="2">
    <source>
        <dbReference type="EMBL" id="CAG9323465.1"/>
    </source>
</evidence>
<feature type="transmembrane region" description="Helical" evidence="1">
    <location>
        <begin position="68"/>
        <end position="88"/>
    </location>
</feature>
<evidence type="ECO:0000256" key="1">
    <source>
        <dbReference type="SAM" id="Phobius"/>
    </source>
</evidence>
<keyword evidence="3" id="KW-1185">Reference proteome</keyword>
<keyword evidence="1" id="KW-1133">Transmembrane helix</keyword>
<comment type="caution">
    <text evidence="2">The sequence shown here is derived from an EMBL/GenBank/DDBJ whole genome shotgun (WGS) entry which is preliminary data.</text>
</comment>
<feature type="transmembrane region" description="Helical" evidence="1">
    <location>
        <begin position="201"/>
        <end position="217"/>
    </location>
</feature>
<keyword evidence="1" id="KW-0472">Membrane</keyword>
<dbReference type="AlphaFoldDB" id="A0AAU9JIZ8"/>
<feature type="transmembrane region" description="Helical" evidence="1">
    <location>
        <begin position="115"/>
        <end position="134"/>
    </location>
</feature>
<gene>
    <name evidence="2" type="ORF">BSTOLATCC_MIC34115</name>
</gene>
<feature type="transmembrane region" description="Helical" evidence="1">
    <location>
        <begin position="20"/>
        <end position="37"/>
    </location>
</feature>
<dbReference type="EMBL" id="CAJZBQ010000034">
    <property type="protein sequence ID" value="CAG9323465.1"/>
    <property type="molecule type" value="Genomic_DNA"/>
</dbReference>
<protein>
    <submittedName>
        <fullName evidence="2">Uncharacterized protein</fullName>
    </submittedName>
</protein>
<reference evidence="2" key="1">
    <citation type="submission" date="2021-09" db="EMBL/GenBank/DDBJ databases">
        <authorList>
            <consortium name="AG Swart"/>
            <person name="Singh M."/>
            <person name="Singh A."/>
            <person name="Seah K."/>
            <person name="Emmerich C."/>
        </authorList>
    </citation>
    <scope>NUCLEOTIDE SEQUENCE</scope>
    <source>
        <strain evidence="2">ATCC30299</strain>
    </source>
</reference>
<keyword evidence="1" id="KW-0812">Transmembrane</keyword>
<organism evidence="2 3">
    <name type="scientific">Blepharisma stoltei</name>
    <dbReference type="NCBI Taxonomy" id="1481888"/>
    <lineage>
        <taxon>Eukaryota</taxon>
        <taxon>Sar</taxon>
        <taxon>Alveolata</taxon>
        <taxon>Ciliophora</taxon>
        <taxon>Postciliodesmatophora</taxon>
        <taxon>Heterotrichea</taxon>
        <taxon>Heterotrichida</taxon>
        <taxon>Blepharismidae</taxon>
        <taxon>Blepharisma</taxon>
    </lineage>
</organism>
<accession>A0AAU9JIZ8</accession>
<name>A0AAU9JIZ8_9CILI</name>